<reference evidence="2 3" key="1">
    <citation type="submission" date="2016-10" db="EMBL/GenBank/DDBJ databases">
        <authorList>
            <person name="de Groot N.N."/>
        </authorList>
    </citation>
    <scope>NUCLEOTIDE SEQUENCE [LARGE SCALE GENOMIC DNA]</scope>
    <source>
        <strain evidence="2 3">LMG 27941</strain>
    </source>
</reference>
<dbReference type="EMBL" id="FOEQ01000002">
    <property type="protein sequence ID" value="SEQ35139.1"/>
    <property type="molecule type" value="Genomic_DNA"/>
</dbReference>
<evidence type="ECO:0000313" key="3">
    <source>
        <dbReference type="Proteomes" id="UP000199221"/>
    </source>
</evidence>
<dbReference type="RefSeq" id="WP_094010634.1">
    <property type="nucleotide sequence ID" value="NZ_CP128543.1"/>
</dbReference>
<keyword evidence="4" id="KW-1185">Reference proteome</keyword>
<protein>
    <recommendedName>
        <fullName evidence="5">MchC protein</fullName>
    </recommendedName>
</protein>
<organism evidence="2 3">
    <name type="scientific">Pseudomonas soli</name>
    <dbReference type="NCBI Taxonomy" id="1306993"/>
    <lineage>
        <taxon>Bacteria</taxon>
        <taxon>Pseudomonadati</taxon>
        <taxon>Pseudomonadota</taxon>
        <taxon>Gammaproteobacteria</taxon>
        <taxon>Pseudomonadales</taxon>
        <taxon>Pseudomonadaceae</taxon>
        <taxon>Pseudomonas</taxon>
    </lineage>
</organism>
<name>A0A1H9FB59_9PSED</name>
<evidence type="ECO:0000313" key="1">
    <source>
        <dbReference type="EMBL" id="MEE1879349.1"/>
    </source>
</evidence>
<proteinExistence type="predicted"/>
<sequence>MNAPDNKAAQLNELHEVFVPFDAVLIEGCEVVYLNESLCQQQTSDDVLASYSYLIKPEAVPRCDSAPRKTFMAERYGGDGILSNGGGARCGFDGTWQLKGLGANALVGHDVDAGHGDGNLSLTTALYESIWAEIIESVLPFGATRTVAILDTGLTYDTWKGALKRGLLVRQPVVRPAHFIRSVYFRQKRLDGLGEDALRVKQAIHRLVEFLPAAPGSTAQMPALERRLQSGLVELADRYAEQFAAARAKHIIHFNVSASNVSLTGGWLDLSGICLFTDDAIHDRSSIDRFNTEYLPAVQSLQSLCYYLGKYAVVTGDVSLCLWQTTAEHFTQRYNHYLHLYQVAQAGFPLWLLRAVENAPEFTAFATALHRALELDQFTVTCIADAVGWDGYERWSGALFHALLTSLDQDTAAAGPAWLASNTTLDAQLRSSYGQLFDRVAQAAGDHGIDRRHLHLALLINATRLNRSHRVLHELQSQIDALDEKPDGDRRAALHALQDHALLAARFNLGHEQPDALPFWSTTTLTISFNPETGRFTLTGRATQALTLEALLAEADGDEEIRQALNFYPGLAR</sequence>
<dbReference type="GeneID" id="93676876"/>
<evidence type="ECO:0000313" key="4">
    <source>
        <dbReference type="Proteomes" id="UP001329505"/>
    </source>
</evidence>
<dbReference type="Proteomes" id="UP000199221">
    <property type="component" value="Unassembled WGS sequence"/>
</dbReference>
<gene>
    <name evidence="2" type="ORF">SAMN05216230_102494</name>
    <name evidence="1" type="ORF">V0R55_04190</name>
</gene>
<dbReference type="AlphaFoldDB" id="A0A1H9FB59"/>
<evidence type="ECO:0008006" key="5">
    <source>
        <dbReference type="Google" id="ProtNLM"/>
    </source>
</evidence>
<evidence type="ECO:0000313" key="2">
    <source>
        <dbReference type="EMBL" id="SEQ35139.1"/>
    </source>
</evidence>
<dbReference type="Proteomes" id="UP001329505">
    <property type="component" value="Unassembled WGS sequence"/>
</dbReference>
<dbReference type="EMBL" id="JAZDQQ010000003">
    <property type="protein sequence ID" value="MEE1879349.1"/>
    <property type="molecule type" value="Genomic_DNA"/>
</dbReference>
<accession>A0A1H9FB59</accession>
<reference evidence="1 4" key="2">
    <citation type="submission" date="2024-01" db="EMBL/GenBank/DDBJ databases">
        <title>Unpublished Manusciprt.</title>
        <authorList>
            <person name="Duman M."/>
            <person name="Valdes E.G."/>
            <person name="Ajmi N."/>
            <person name="Altun S."/>
            <person name="Saticioglu I.B."/>
        </authorList>
    </citation>
    <scope>NUCLEOTIDE SEQUENCE [LARGE SCALE GENOMIC DNA]</scope>
    <source>
        <strain evidence="1 4">139P</strain>
    </source>
</reference>